<dbReference type="GO" id="GO:0003677">
    <property type="term" value="F:DNA binding"/>
    <property type="evidence" value="ECO:0007669"/>
    <property type="project" value="InterPro"/>
</dbReference>
<dbReference type="Proteomes" id="UP000231450">
    <property type="component" value="Unassembled WGS sequence"/>
</dbReference>
<comment type="caution">
    <text evidence="2">The sequence shown here is derived from an EMBL/GenBank/DDBJ whole genome shotgun (WGS) entry which is preliminary data.</text>
</comment>
<keyword evidence="1" id="KW-0255">Endonuclease</keyword>
<accession>A0A2M8KDX4</accession>
<protein>
    <recommendedName>
        <fullName evidence="1">mRNA interferase</fullName>
        <ecNumber evidence="1">3.1.-.-</ecNumber>
    </recommendedName>
</protein>
<dbReference type="PANTHER" id="PTHR33988:SF1">
    <property type="entry name" value="ENDORIBONUCLEASE MAZF7-RELATED"/>
    <property type="match status" value="1"/>
</dbReference>
<dbReference type="PANTHER" id="PTHR33988">
    <property type="entry name" value="ENDORIBONUCLEASE MAZF-RELATED"/>
    <property type="match status" value="1"/>
</dbReference>
<dbReference type="EMBL" id="PFDW01000055">
    <property type="protein sequence ID" value="PJE58093.1"/>
    <property type="molecule type" value="Genomic_DNA"/>
</dbReference>
<dbReference type="Pfam" id="PF02452">
    <property type="entry name" value="PemK_toxin"/>
    <property type="match status" value="1"/>
</dbReference>
<name>A0A2M8KDX4_9BACT</name>
<dbReference type="InterPro" id="IPR003477">
    <property type="entry name" value="PemK-like"/>
</dbReference>
<comment type="similarity">
    <text evidence="1">Belongs to the PemK/MazF family.</text>
</comment>
<keyword evidence="1" id="KW-0540">Nuclease</keyword>
<organism evidence="2 3">
    <name type="scientific">Candidatus Portnoybacteria bacterium CG10_big_fil_rev_8_21_14_0_10_36_7</name>
    <dbReference type="NCBI Taxonomy" id="1974812"/>
    <lineage>
        <taxon>Bacteria</taxon>
        <taxon>Candidatus Portnoyibacteriota</taxon>
    </lineage>
</organism>
<dbReference type="GO" id="GO:0004521">
    <property type="term" value="F:RNA endonuclease activity"/>
    <property type="evidence" value="ECO:0007669"/>
    <property type="project" value="TreeGrafter"/>
</dbReference>
<proteinExistence type="inferred from homology"/>
<dbReference type="GO" id="GO:0006402">
    <property type="term" value="P:mRNA catabolic process"/>
    <property type="evidence" value="ECO:0007669"/>
    <property type="project" value="TreeGrafter"/>
</dbReference>
<dbReference type="PIRSF" id="PIRSF033490">
    <property type="entry name" value="MazF"/>
    <property type="match status" value="1"/>
</dbReference>
<dbReference type="GO" id="GO:0016787">
    <property type="term" value="F:hydrolase activity"/>
    <property type="evidence" value="ECO:0007669"/>
    <property type="project" value="UniProtKB-KW"/>
</dbReference>
<dbReference type="InterPro" id="IPR011067">
    <property type="entry name" value="Plasmid_toxin/cell-grow_inhib"/>
</dbReference>
<evidence type="ECO:0000313" key="3">
    <source>
        <dbReference type="Proteomes" id="UP000231450"/>
    </source>
</evidence>
<dbReference type="Gene3D" id="2.30.30.110">
    <property type="match status" value="1"/>
</dbReference>
<gene>
    <name evidence="2" type="ORF">COU81_02590</name>
</gene>
<dbReference type="AlphaFoldDB" id="A0A2M8KDX4"/>
<comment type="function">
    <text evidence="1">Toxic component of a type II toxin-antitoxin (TA) system.</text>
</comment>
<evidence type="ECO:0000313" key="2">
    <source>
        <dbReference type="EMBL" id="PJE58093.1"/>
    </source>
</evidence>
<reference evidence="3" key="1">
    <citation type="submission" date="2017-09" db="EMBL/GenBank/DDBJ databases">
        <title>Depth-based differentiation of microbial function through sediment-hosted aquifers and enrichment of novel symbionts in the deep terrestrial subsurface.</title>
        <authorList>
            <person name="Probst A.J."/>
            <person name="Ladd B."/>
            <person name="Jarett J.K."/>
            <person name="Geller-Mcgrath D.E."/>
            <person name="Sieber C.M.K."/>
            <person name="Emerson J.B."/>
            <person name="Anantharaman K."/>
            <person name="Thomas B.C."/>
            <person name="Malmstrom R."/>
            <person name="Stieglmeier M."/>
            <person name="Klingl A."/>
            <person name="Woyke T."/>
            <person name="Ryan C.M."/>
            <person name="Banfield J.F."/>
        </authorList>
    </citation>
    <scope>NUCLEOTIDE SEQUENCE [LARGE SCALE GENOMIC DNA]</scope>
</reference>
<dbReference type="SUPFAM" id="SSF50118">
    <property type="entry name" value="Cell growth inhibitor/plasmid maintenance toxic component"/>
    <property type="match status" value="1"/>
</dbReference>
<keyword evidence="1" id="KW-0378">Hydrolase</keyword>
<dbReference type="EC" id="3.1.-.-" evidence="1"/>
<sequence length="119" mass="13506">MSQGKNIQTGEIWLVKFDPSIGHEFQGTRPALVVQSNAQIKKSNLVTVLPLTSNLNNKLEDDIIVKKTVLNRLLADSVIKVYDIISFDYSRLIKKIGFVDIGTISNVKEYLKKHFDLFK</sequence>
<dbReference type="GO" id="GO:0016075">
    <property type="term" value="P:rRNA catabolic process"/>
    <property type="evidence" value="ECO:0007669"/>
    <property type="project" value="TreeGrafter"/>
</dbReference>
<evidence type="ECO:0000256" key="1">
    <source>
        <dbReference type="PIRNR" id="PIRNR033490"/>
    </source>
</evidence>